<dbReference type="Pfam" id="PF04199">
    <property type="entry name" value="Cyclase"/>
    <property type="match status" value="1"/>
</dbReference>
<dbReference type="SUPFAM" id="SSF102198">
    <property type="entry name" value="Putative cyclase"/>
    <property type="match status" value="1"/>
</dbReference>
<dbReference type="PANTHER" id="PTHR31118:SF12">
    <property type="entry name" value="CYCLASE-LIKE PROTEIN 2"/>
    <property type="match status" value="1"/>
</dbReference>
<comment type="caution">
    <text evidence="2">The sequence shown here is derived from an EMBL/GenBank/DDBJ whole genome shotgun (WGS) entry which is preliminary data.</text>
</comment>
<feature type="region of interest" description="Disordered" evidence="1">
    <location>
        <begin position="179"/>
        <end position="198"/>
    </location>
</feature>
<dbReference type="InterPro" id="IPR037175">
    <property type="entry name" value="KFase_sf"/>
</dbReference>
<dbReference type="EMBL" id="DXEW01000025">
    <property type="protein sequence ID" value="HIX50551.1"/>
    <property type="molecule type" value="Genomic_DNA"/>
</dbReference>
<dbReference type="GO" id="GO:0019441">
    <property type="term" value="P:L-tryptophan catabolic process to kynurenine"/>
    <property type="evidence" value="ECO:0007669"/>
    <property type="project" value="InterPro"/>
</dbReference>
<feature type="compositionally biased region" description="Low complexity" evidence="1">
    <location>
        <begin position="179"/>
        <end position="189"/>
    </location>
</feature>
<dbReference type="GO" id="GO:0004061">
    <property type="term" value="F:arylformamidase activity"/>
    <property type="evidence" value="ECO:0007669"/>
    <property type="project" value="InterPro"/>
</dbReference>
<dbReference type="InterPro" id="IPR007325">
    <property type="entry name" value="KFase/CYL"/>
</dbReference>
<reference evidence="2" key="2">
    <citation type="submission" date="2021-04" db="EMBL/GenBank/DDBJ databases">
        <authorList>
            <person name="Gilroy R."/>
        </authorList>
    </citation>
    <scope>NUCLEOTIDE SEQUENCE</scope>
    <source>
        <strain evidence="2">2189</strain>
    </source>
</reference>
<name>A0A9D1W140_9FIRM</name>
<evidence type="ECO:0000256" key="1">
    <source>
        <dbReference type="SAM" id="MobiDB-lite"/>
    </source>
</evidence>
<dbReference type="PANTHER" id="PTHR31118">
    <property type="entry name" value="CYCLASE-LIKE PROTEIN 2"/>
    <property type="match status" value="1"/>
</dbReference>
<dbReference type="Proteomes" id="UP000886847">
    <property type="component" value="Unassembled WGS sequence"/>
</dbReference>
<reference evidence="2" key="1">
    <citation type="journal article" date="2021" name="PeerJ">
        <title>Extensive microbial diversity within the chicken gut microbiome revealed by metagenomics and culture.</title>
        <authorList>
            <person name="Gilroy R."/>
            <person name="Ravi A."/>
            <person name="Getino M."/>
            <person name="Pursley I."/>
            <person name="Horton D.L."/>
            <person name="Alikhan N.F."/>
            <person name="Baker D."/>
            <person name="Gharbi K."/>
            <person name="Hall N."/>
            <person name="Watson M."/>
            <person name="Adriaenssens E.M."/>
            <person name="Foster-Nyarko E."/>
            <person name="Jarju S."/>
            <person name="Secka A."/>
            <person name="Antonio M."/>
            <person name="Oren A."/>
            <person name="Chaudhuri R.R."/>
            <person name="La Ragione R."/>
            <person name="Hildebrand F."/>
            <person name="Pallen M.J."/>
        </authorList>
    </citation>
    <scope>NUCLEOTIDE SEQUENCE</scope>
    <source>
        <strain evidence="2">2189</strain>
    </source>
</reference>
<dbReference type="AlphaFoldDB" id="A0A9D1W140"/>
<dbReference type="Gene3D" id="3.50.30.50">
    <property type="entry name" value="Putative cyclase"/>
    <property type="match status" value="2"/>
</dbReference>
<accession>A0A9D1W140</accession>
<protein>
    <submittedName>
        <fullName evidence="2">Cyclase family protein</fullName>
    </submittedName>
</protein>
<sequence>MIDITQELFTSAVYPGDTPPSYRRVRTAEADGYMLTDLSLCAHNGTHIDAPAHFIPGGKAADELDLSRCIGRCLVFEGEGELAAADVECIFAERVLFKGDCTLREEAAYLLRERCLLVGTESQSIGSDAVHRILLSAEVAVLEGLRLQAAAAGEYYTLIALPLKLGGCDGAPVRAVLQPASPAEQPAPADKIISEKKR</sequence>
<gene>
    <name evidence="2" type="ORF">H9851_04650</name>
</gene>
<organism evidence="2 3">
    <name type="scientific">Candidatus Borkfalkia faecavium</name>
    <dbReference type="NCBI Taxonomy" id="2838508"/>
    <lineage>
        <taxon>Bacteria</taxon>
        <taxon>Bacillati</taxon>
        <taxon>Bacillota</taxon>
        <taxon>Clostridia</taxon>
        <taxon>Christensenellales</taxon>
        <taxon>Christensenellaceae</taxon>
        <taxon>Candidatus Borkfalkia</taxon>
    </lineage>
</organism>
<evidence type="ECO:0000313" key="2">
    <source>
        <dbReference type="EMBL" id="HIX50551.1"/>
    </source>
</evidence>
<proteinExistence type="predicted"/>
<evidence type="ECO:0000313" key="3">
    <source>
        <dbReference type="Proteomes" id="UP000886847"/>
    </source>
</evidence>